<keyword evidence="1" id="KW-0697">Rotamase</keyword>
<feature type="transmembrane region" description="Helical" evidence="2">
    <location>
        <begin position="12"/>
        <end position="31"/>
    </location>
</feature>
<evidence type="ECO:0000313" key="4">
    <source>
        <dbReference type="EMBL" id="XDU66545.1"/>
    </source>
</evidence>
<dbReference type="Gene3D" id="1.10.4030.10">
    <property type="entry name" value="Porin chaperone SurA, peptide-binding domain"/>
    <property type="match status" value="1"/>
</dbReference>
<evidence type="ECO:0000256" key="2">
    <source>
        <dbReference type="SAM" id="Phobius"/>
    </source>
</evidence>
<evidence type="ECO:0000256" key="1">
    <source>
        <dbReference type="PROSITE-ProRule" id="PRU00278"/>
    </source>
</evidence>
<organism evidence="4">
    <name type="scientific">Leptotrichia rugosa</name>
    <dbReference type="NCBI Taxonomy" id="3239302"/>
    <lineage>
        <taxon>Bacteria</taxon>
        <taxon>Fusobacteriati</taxon>
        <taxon>Fusobacteriota</taxon>
        <taxon>Fusobacteriia</taxon>
        <taxon>Fusobacteriales</taxon>
        <taxon>Leptotrichiaceae</taxon>
        <taxon>Leptotrichia</taxon>
    </lineage>
</organism>
<dbReference type="Gene3D" id="3.10.50.40">
    <property type="match status" value="1"/>
</dbReference>
<gene>
    <name evidence="4" type="ORF">AB8B22_09065</name>
</gene>
<keyword evidence="2" id="KW-1133">Transmembrane helix</keyword>
<proteinExistence type="predicted"/>
<dbReference type="InterPro" id="IPR050245">
    <property type="entry name" value="PrsA_foldase"/>
</dbReference>
<protein>
    <submittedName>
        <fullName evidence="4">Peptidylprolyl isomerase</fullName>
        <ecNumber evidence="4">5.2.1.8</ecNumber>
    </submittedName>
</protein>
<accession>A0AB39VG87</accession>
<dbReference type="RefSeq" id="WP_094079755.1">
    <property type="nucleotide sequence ID" value="NZ_CP165644.1"/>
</dbReference>
<keyword evidence="2" id="KW-0812">Transmembrane</keyword>
<dbReference type="Pfam" id="PF00639">
    <property type="entry name" value="Rotamase"/>
    <property type="match status" value="1"/>
</dbReference>
<dbReference type="SUPFAM" id="SSF54534">
    <property type="entry name" value="FKBP-like"/>
    <property type="match status" value="1"/>
</dbReference>
<dbReference type="InterPro" id="IPR000297">
    <property type="entry name" value="PPIase_PpiC"/>
</dbReference>
<dbReference type="GO" id="GO:0003755">
    <property type="term" value="F:peptidyl-prolyl cis-trans isomerase activity"/>
    <property type="evidence" value="ECO:0007669"/>
    <property type="project" value="UniProtKB-KW"/>
</dbReference>
<reference evidence="4" key="1">
    <citation type="submission" date="2024-07" db="EMBL/GenBank/DDBJ databases">
        <authorList>
            <person name="Li X.-J."/>
            <person name="Wang X."/>
        </authorList>
    </citation>
    <scope>NUCLEOTIDE SEQUENCE</scope>
    <source>
        <strain evidence="4">HSP-334</strain>
    </source>
</reference>
<dbReference type="Pfam" id="PF13624">
    <property type="entry name" value="SurA_N_3"/>
    <property type="match status" value="1"/>
</dbReference>
<dbReference type="AlphaFoldDB" id="A0AB39VG87"/>
<dbReference type="PANTHER" id="PTHR47245:SF2">
    <property type="entry name" value="PEPTIDYL-PROLYL CIS-TRANS ISOMERASE HP_0175-RELATED"/>
    <property type="match status" value="1"/>
</dbReference>
<dbReference type="InterPro" id="IPR046357">
    <property type="entry name" value="PPIase_dom_sf"/>
</dbReference>
<dbReference type="EC" id="5.2.1.8" evidence="4"/>
<dbReference type="PANTHER" id="PTHR47245">
    <property type="entry name" value="PEPTIDYLPROLYL ISOMERASE"/>
    <property type="match status" value="1"/>
</dbReference>
<feature type="domain" description="PpiC" evidence="3">
    <location>
        <begin position="356"/>
        <end position="458"/>
    </location>
</feature>
<dbReference type="SUPFAM" id="SSF109998">
    <property type="entry name" value="Triger factor/SurA peptide-binding domain-like"/>
    <property type="match status" value="1"/>
</dbReference>
<name>A0AB39VG87_9FUSO</name>
<keyword evidence="1 4" id="KW-0413">Isomerase</keyword>
<dbReference type="PROSITE" id="PS50198">
    <property type="entry name" value="PPIC_PPIASE_2"/>
    <property type="match status" value="1"/>
</dbReference>
<keyword evidence="2" id="KW-0472">Membrane</keyword>
<sequence>MGNSRKMIKKLSIIMIVVFAIGMLASAILFLKNTIFGQMSNREVIVTVNNEKIYKDQFESYRQILKDQLSQLNQQKAQMGIPQENLQDVPDSITDEIILQNLISKALLISAASDFKIKVPNGEINRQVNKEIKGVKKEELMNALAARGYRNLTDYKNAIKQSKIMQKLQEKMFGKYQLSDADVKKAFDREQYAGLAGKDYNDIKVKLKESLQQDRNDALLNSYLVKLNEKAKIEFKNPEIKKIYNDSKVIVARNGEYKILNKTVNERVLKAISESQDGYSEKLLNDIKANLKVELDKLVKISVKAKAAGLKPDPELVGVDQLQDLSKRYYNSLIDNFKVDDATLKAKFEQKKDSYSIQSSVGGYVIGDEYQPSSQDLENAKKQAQEIMKTTNKNNFAQKAKEFSKDPGSATKGGSLGETTDLSGLVPEFANAVKNGKAGDIVGPIQTQFGYHIIYIESKDANNPNVAKVSHILITPNISEATKQKVAQKVNDLKAQVQSGKVTWDQVEKQDRFNFNVKERFKKLLKGETVPGIGKDDELVNKLFASKLNEIIEKNLPVGYFLVVKTSEIPFTPATFENSKERARLELAHEFAEKTLASIN</sequence>
<dbReference type="EMBL" id="CP165644">
    <property type="protein sequence ID" value="XDU66545.1"/>
    <property type="molecule type" value="Genomic_DNA"/>
</dbReference>
<evidence type="ECO:0000259" key="3">
    <source>
        <dbReference type="PROSITE" id="PS50198"/>
    </source>
</evidence>
<dbReference type="KEGG" id="lrug:AB8B22_09065"/>
<dbReference type="InterPro" id="IPR027304">
    <property type="entry name" value="Trigger_fact/SurA_dom_sf"/>
</dbReference>